<reference evidence="2" key="1">
    <citation type="submission" date="2022-06" db="EMBL/GenBank/DDBJ databases">
        <title>Draft genome sequences of Leminorella grimontii str. JCM5902.</title>
        <authorList>
            <person name="Wakabayashi Y."/>
            <person name="Kojima K."/>
        </authorList>
    </citation>
    <scope>NUCLEOTIDE SEQUENCE</scope>
    <source>
        <strain evidence="2">JCM 5902</strain>
    </source>
</reference>
<evidence type="ECO:0000313" key="2">
    <source>
        <dbReference type="EMBL" id="GKX54997.1"/>
    </source>
</evidence>
<keyword evidence="1" id="KW-1133">Transmembrane helix</keyword>
<dbReference type="AlphaFoldDB" id="A0AAV5MZV8"/>
<organism evidence="2 3">
    <name type="scientific">Leminorella grimontii</name>
    <dbReference type="NCBI Taxonomy" id="82981"/>
    <lineage>
        <taxon>Bacteria</taxon>
        <taxon>Pseudomonadati</taxon>
        <taxon>Pseudomonadota</taxon>
        <taxon>Gammaproteobacteria</taxon>
        <taxon>Enterobacterales</taxon>
        <taxon>Budviciaceae</taxon>
        <taxon>Leminorella</taxon>
    </lineage>
</organism>
<evidence type="ECO:0000256" key="1">
    <source>
        <dbReference type="SAM" id="Phobius"/>
    </source>
</evidence>
<dbReference type="RefSeq" id="WP_027273949.1">
    <property type="nucleotide sequence ID" value="NZ_BRLH01000002.1"/>
</dbReference>
<feature type="transmembrane region" description="Helical" evidence="1">
    <location>
        <begin position="21"/>
        <end position="41"/>
    </location>
</feature>
<feature type="transmembrane region" description="Helical" evidence="1">
    <location>
        <begin position="305"/>
        <end position="323"/>
    </location>
</feature>
<dbReference type="EMBL" id="BRLH01000002">
    <property type="protein sequence ID" value="GKX54997.1"/>
    <property type="molecule type" value="Genomic_DNA"/>
</dbReference>
<protein>
    <recommendedName>
        <fullName evidence="4">Wzy</fullName>
    </recommendedName>
</protein>
<keyword evidence="1" id="KW-0812">Transmembrane</keyword>
<feature type="transmembrane region" description="Helical" evidence="1">
    <location>
        <begin position="219"/>
        <end position="238"/>
    </location>
</feature>
<keyword evidence="1" id="KW-0472">Membrane</keyword>
<feature type="transmembrane region" description="Helical" evidence="1">
    <location>
        <begin position="150"/>
        <end position="171"/>
    </location>
</feature>
<keyword evidence="3" id="KW-1185">Reference proteome</keyword>
<sequence length="378" mass="43557">MNIIIIIFVFFSFIIDSGGPIGIRYIGLFFVIIGAILHLYFNSNYKSERHMLVSYFLFLFLAMAGLGVSLIGGQSIADIIIWIAPLLFIPFFFWFFSLYNKTELLKGVVYSGYVFSITILVVFILLLVYGQSVTDYFNSFPGWFYVRDDGYPQVYFQSTLVMVAISLYSFFSGYRKSAFFFVFLLGLCLSRFGVFTVLFFMLMAAFFKKETIAKFIRYLFLPQAVLVLLAFVMVYLPYSNLSIIDDPYDGISIRLGHLVSVFNNLDGFNILFGMGPGSHFYSIGFNSFTDNIEISQLEIIRKYGVLGYLLHSLAFFYILILFYKRERYQEIISLYGFYLVSYSNPVLVSFTFSVFLGLLMAISLNKKKLTHPLNIRFS</sequence>
<feature type="transmembrane region" description="Helical" evidence="1">
    <location>
        <begin position="108"/>
        <end position="130"/>
    </location>
</feature>
<feature type="transmembrane region" description="Helical" evidence="1">
    <location>
        <begin position="335"/>
        <end position="362"/>
    </location>
</feature>
<feature type="transmembrane region" description="Helical" evidence="1">
    <location>
        <begin position="178"/>
        <end position="207"/>
    </location>
</feature>
<evidence type="ECO:0008006" key="4">
    <source>
        <dbReference type="Google" id="ProtNLM"/>
    </source>
</evidence>
<accession>A0AAV5MZV8</accession>
<name>A0AAV5MZV8_9GAMM</name>
<dbReference type="Proteomes" id="UP001058124">
    <property type="component" value="Unassembled WGS sequence"/>
</dbReference>
<feature type="transmembrane region" description="Helical" evidence="1">
    <location>
        <begin position="79"/>
        <end position="96"/>
    </location>
</feature>
<evidence type="ECO:0000313" key="3">
    <source>
        <dbReference type="Proteomes" id="UP001058124"/>
    </source>
</evidence>
<comment type="caution">
    <text evidence="2">The sequence shown here is derived from an EMBL/GenBank/DDBJ whole genome shotgun (WGS) entry which is preliminary data.</text>
</comment>
<gene>
    <name evidence="2" type="ORF">SOASR030_11090</name>
</gene>
<proteinExistence type="predicted"/>
<feature type="transmembrane region" description="Helical" evidence="1">
    <location>
        <begin position="53"/>
        <end position="73"/>
    </location>
</feature>